<evidence type="ECO:0000256" key="2">
    <source>
        <dbReference type="ARBA" id="ARBA00023043"/>
    </source>
</evidence>
<dbReference type="InterPro" id="IPR002110">
    <property type="entry name" value="Ankyrin_rpt"/>
</dbReference>
<dbReference type="GO" id="GO:0070531">
    <property type="term" value="C:BRCA1-A complex"/>
    <property type="evidence" value="ECO:0007669"/>
    <property type="project" value="TreeGrafter"/>
</dbReference>
<evidence type="ECO:0000313" key="5">
    <source>
        <dbReference type="Ensembl" id="ENSSLDP00000008701.1"/>
    </source>
</evidence>
<organism evidence="5 6">
    <name type="scientific">Seriola lalandi dorsalis</name>
    <dbReference type="NCBI Taxonomy" id="1841481"/>
    <lineage>
        <taxon>Eukaryota</taxon>
        <taxon>Metazoa</taxon>
        <taxon>Chordata</taxon>
        <taxon>Craniata</taxon>
        <taxon>Vertebrata</taxon>
        <taxon>Euteleostomi</taxon>
        <taxon>Actinopterygii</taxon>
        <taxon>Neopterygii</taxon>
        <taxon>Teleostei</taxon>
        <taxon>Neoteleostei</taxon>
        <taxon>Acanthomorphata</taxon>
        <taxon>Carangaria</taxon>
        <taxon>Carangiformes</taxon>
        <taxon>Carangidae</taxon>
        <taxon>Seriola</taxon>
    </lineage>
</organism>
<dbReference type="PANTHER" id="PTHR24171">
    <property type="entry name" value="ANKYRIN REPEAT DOMAIN-CONTAINING PROTEIN 39-RELATED"/>
    <property type="match status" value="1"/>
</dbReference>
<evidence type="ECO:0000313" key="6">
    <source>
        <dbReference type="Proteomes" id="UP000261360"/>
    </source>
</evidence>
<feature type="compositionally biased region" description="Gly residues" evidence="4">
    <location>
        <begin position="105"/>
        <end position="119"/>
    </location>
</feature>
<dbReference type="Gene3D" id="1.25.40.20">
    <property type="entry name" value="Ankyrin repeat-containing domain"/>
    <property type="match status" value="1"/>
</dbReference>
<dbReference type="GO" id="GO:0031436">
    <property type="term" value="C:BRCA1-BARD1 complex"/>
    <property type="evidence" value="ECO:0007669"/>
    <property type="project" value="TreeGrafter"/>
</dbReference>
<proteinExistence type="predicted"/>
<dbReference type="Pfam" id="PF12796">
    <property type="entry name" value="Ank_2"/>
    <property type="match status" value="1"/>
</dbReference>
<feature type="region of interest" description="Disordered" evidence="4">
    <location>
        <begin position="99"/>
        <end position="119"/>
    </location>
</feature>
<dbReference type="Ensembl" id="ENSSLDT00000008990.1">
    <property type="protein sequence ID" value="ENSSLDP00000008701.1"/>
    <property type="gene ID" value="ENSSLDG00000006905.1"/>
</dbReference>
<dbReference type="PROSITE" id="PS50297">
    <property type="entry name" value="ANK_REP_REGION"/>
    <property type="match status" value="1"/>
</dbReference>
<reference evidence="5" key="1">
    <citation type="submission" date="2025-08" db="UniProtKB">
        <authorList>
            <consortium name="Ensembl"/>
        </authorList>
    </citation>
    <scope>IDENTIFICATION</scope>
</reference>
<dbReference type="PANTHER" id="PTHR24171:SF8">
    <property type="entry name" value="BRCA1-ASSOCIATED RING DOMAIN PROTEIN 1"/>
    <property type="match status" value="1"/>
</dbReference>
<evidence type="ECO:0000256" key="4">
    <source>
        <dbReference type="SAM" id="MobiDB-lite"/>
    </source>
</evidence>
<dbReference type="AlphaFoldDB" id="A0A3B4WXA8"/>
<dbReference type="STRING" id="1841481.ENSSLDP00000008701"/>
<name>A0A3B4WXA8_SERLL</name>
<sequence>MAMGRRVGELLLRHGAEINLQDSIGITALISAASNGHERVVELLIRRGAEINLQSSDGVTALMPVKAEPCFTASREFQRAEAMAHVQQARVHAYERAIRDSGDGSVPGGLGGGAAGTHS</sequence>
<dbReference type="Proteomes" id="UP000261360">
    <property type="component" value="Unplaced"/>
</dbReference>
<dbReference type="PROSITE" id="PS50088">
    <property type="entry name" value="ANK_REPEAT"/>
    <property type="match status" value="1"/>
</dbReference>
<evidence type="ECO:0000256" key="3">
    <source>
        <dbReference type="PROSITE-ProRule" id="PRU00023"/>
    </source>
</evidence>
<reference evidence="5" key="2">
    <citation type="submission" date="2025-09" db="UniProtKB">
        <authorList>
            <consortium name="Ensembl"/>
        </authorList>
    </citation>
    <scope>IDENTIFICATION</scope>
</reference>
<dbReference type="GO" id="GO:0085020">
    <property type="term" value="P:protein K6-linked ubiquitination"/>
    <property type="evidence" value="ECO:0007669"/>
    <property type="project" value="TreeGrafter"/>
</dbReference>
<dbReference type="InterPro" id="IPR036770">
    <property type="entry name" value="Ankyrin_rpt-contain_sf"/>
</dbReference>
<keyword evidence="6" id="KW-1185">Reference proteome</keyword>
<dbReference type="SMART" id="SM00248">
    <property type="entry name" value="ANK"/>
    <property type="match status" value="1"/>
</dbReference>
<dbReference type="GO" id="GO:0004842">
    <property type="term" value="F:ubiquitin-protein transferase activity"/>
    <property type="evidence" value="ECO:0007669"/>
    <property type="project" value="TreeGrafter"/>
</dbReference>
<accession>A0A3B4WXA8</accession>
<protein>
    <submittedName>
        <fullName evidence="5">Uncharacterized protein</fullName>
    </submittedName>
</protein>
<dbReference type="SUPFAM" id="SSF48403">
    <property type="entry name" value="Ankyrin repeat"/>
    <property type="match status" value="1"/>
</dbReference>
<feature type="repeat" description="ANK" evidence="3">
    <location>
        <begin position="24"/>
        <end position="56"/>
    </location>
</feature>
<keyword evidence="1" id="KW-0677">Repeat</keyword>
<keyword evidence="2 3" id="KW-0040">ANK repeat</keyword>
<evidence type="ECO:0000256" key="1">
    <source>
        <dbReference type="ARBA" id="ARBA00022737"/>
    </source>
</evidence>